<dbReference type="EMBL" id="JBHRRZ010000006">
    <property type="protein sequence ID" value="MFC2947470.1"/>
    <property type="molecule type" value="Genomic_DNA"/>
</dbReference>
<comment type="function">
    <text evidence="7">Catalyzes the ATP-dependent phosphorylation of L-homoserine to L-homoserine phosphate.</text>
</comment>
<keyword evidence="7" id="KW-0963">Cytoplasm</keyword>
<organism evidence="11 12">
    <name type="scientific">Virgibacillus sediminis</name>
    <dbReference type="NCBI Taxonomy" id="202260"/>
    <lineage>
        <taxon>Bacteria</taxon>
        <taxon>Bacillati</taxon>
        <taxon>Bacillota</taxon>
        <taxon>Bacilli</taxon>
        <taxon>Bacillales</taxon>
        <taxon>Bacillaceae</taxon>
        <taxon>Virgibacillus</taxon>
    </lineage>
</organism>
<keyword evidence="3 7" id="KW-0791">Threonine biosynthesis</keyword>
<feature type="domain" description="GHMP kinase C-terminal" evidence="10">
    <location>
        <begin position="201"/>
        <end position="279"/>
    </location>
</feature>
<dbReference type="InterPro" id="IPR036554">
    <property type="entry name" value="GHMP_kinase_C_sf"/>
</dbReference>
<feature type="binding site" evidence="7">
    <location>
        <begin position="87"/>
        <end position="97"/>
    </location>
    <ligand>
        <name>ATP</name>
        <dbReference type="ChEBI" id="CHEBI:30616"/>
    </ligand>
</feature>
<dbReference type="Pfam" id="PF08544">
    <property type="entry name" value="GHMP_kinases_C"/>
    <property type="match status" value="1"/>
</dbReference>
<evidence type="ECO:0000256" key="1">
    <source>
        <dbReference type="ARBA" id="ARBA00022605"/>
    </source>
</evidence>
<comment type="similarity">
    <text evidence="7">Belongs to the GHMP kinase family. Homoserine kinase subfamily.</text>
</comment>
<evidence type="ECO:0000259" key="9">
    <source>
        <dbReference type="Pfam" id="PF00288"/>
    </source>
</evidence>
<evidence type="ECO:0000256" key="5">
    <source>
        <dbReference type="ARBA" id="ARBA00022777"/>
    </source>
</evidence>
<dbReference type="SUPFAM" id="SSF55060">
    <property type="entry name" value="GHMP Kinase, C-terminal domain"/>
    <property type="match status" value="1"/>
</dbReference>
<evidence type="ECO:0000313" key="11">
    <source>
        <dbReference type="EMBL" id="MFC2947470.1"/>
    </source>
</evidence>
<keyword evidence="12" id="KW-1185">Reference proteome</keyword>
<dbReference type="EC" id="2.7.1.39" evidence="7 8"/>
<reference evidence="12" key="1">
    <citation type="journal article" date="2019" name="Int. J. Syst. Evol. Microbiol.">
        <title>The Global Catalogue of Microorganisms (GCM) 10K type strain sequencing project: providing services to taxonomists for standard genome sequencing and annotation.</title>
        <authorList>
            <consortium name="The Broad Institute Genomics Platform"/>
            <consortium name="The Broad Institute Genome Sequencing Center for Infectious Disease"/>
            <person name="Wu L."/>
            <person name="Ma J."/>
        </authorList>
    </citation>
    <scope>NUCLEOTIDE SEQUENCE [LARGE SCALE GENOMIC DNA]</scope>
    <source>
        <strain evidence="12">KCTC 13193</strain>
    </source>
</reference>
<dbReference type="SUPFAM" id="SSF54211">
    <property type="entry name" value="Ribosomal protein S5 domain 2-like"/>
    <property type="match status" value="1"/>
</dbReference>
<dbReference type="InterPro" id="IPR014721">
    <property type="entry name" value="Ribsml_uS5_D2-typ_fold_subgr"/>
</dbReference>
<evidence type="ECO:0000256" key="8">
    <source>
        <dbReference type="NCBIfam" id="TIGR00191"/>
    </source>
</evidence>
<dbReference type="PANTHER" id="PTHR20861">
    <property type="entry name" value="HOMOSERINE/4-DIPHOSPHOCYTIDYL-2-C-METHYL-D-ERYTHRITOL KINASE"/>
    <property type="match status" value="1"/>
</dbReference>
<accession>A0ABV7A3B0</accession>
<dbReference type="InterPro" id="IPR020568">
    <property type="entry name" value="Ribosomal_Su5_D2-typ_SF"/>
</dbReference>
<evidence type="ECO:0000256" key="2">
    <source>
        <dbReference type="ARBA" id="ARBA00022679"/>
    </source>
</evidence>
<dbReference type="Pfam" id="PF00288">
    <property type="entry name" value="GHMP_kinases_N"/>
    <property type="match status" value="1"/>
</dbReference>
<evidence type="ECO:0000256" key="7">
    <source>
        <dbReference type="HAMAP-Rule" id="MF_00384"/>
    </source>
</evidence>
<evidence type="ECO:0000256" key="3">
    <source>
        <dbReference type="ARBA" id="ARBA00022697"/>
    </source>
</evidence>
<name>A0ABV7A3B0_9BACI</name>
<dbReference type="Gene3D" id="3.30.230.10">
    <property type="match status" value="1"/>
</dbReference>
<feature type="domain" description="GHMP kinase N-terminal" evidence="9">
    <location>
        <begin position="58"/>
        <end position="140"/>
    </location>
</feature>
<dbReference type="Gene3D" id="3.30.70.890">
    <property type="entry name" value="GHMP kinase, C-terminal domain"/>
    <property type="match status" value="1"/>
</dbReference>
<comment type="subcellular location">
    <subcellularLocation>
        <location evidence="7">Cytoplasm</location>
    </subcellularLocation>
</comment>
<evidence type="ECO:0000259" key="10">
    <source>
        <dbReference type="Pfam" id="PF08544"/>
    </source>
</evidence>
<keyword evidence="4 7" id="KW-0547">Nucleotide-binding</keyword>
<gene>
    <name evidence="7 11" type="primary">thrB</name>
    <name evidence="11" type="ORF">ACFODW_03725</name>
</gene>
<evidence type="ECO:0000256" key="6">
    <source>
        <dbReference type="ARBA" id="ARBA00022840"/>
    </source>
</evidence>
<dbReference type="Proteomes" id="UP001595387">
    <property type="component" value="Unassembled WGS sequence"/>
</dbReference>
<comment type="pathway">
    <text evidence="7">Amino-acid biosynthesis; L-threonine biosynthesis; L-threonine from L-aspartate: step 4/5.</text>
</comment>
<sequence length="307" mass="33201">MKNFRVSIPASSANLGPAFDSAGIALDFYLTLDVREAESWNIENRSAFLPDDIPYRENIIYQVAENTAKKYGRALPPCNITVFSDIPLARGFGSSASAVLAGIEVANQMCNLSLSEEQKLLLGTAEEGHPDNIAPALLGGFTVTAQTGTDQVKWAKLPVPMLDVVGYIPNFELKTEDARNVLPDGFSRQEAIAASSISNMMISFLLTGDLKQAGEMMEQDLLHEPFRAKLLPLYHTIREKARQAGAYGTAISGAGPSMVSLAPKGSGQKIAVKMAKELPDYRVVQLKIDPDGLKVSKIEEVKETAAE</sequence>
<dbReference type="InterPro" id="IPR000870">
    <property type="entry name" value="Homoserine_kinase"/>
</dbReference>
<comment type="catalytic activity">
    <reaction evidence="7">
        <text>L-homoserine + ATP = O-phospho-L-homoserine + ADP + H(+)</text>
        <dbReference type="Rhea" id="RHEA:13985"/>
        <dbReference type="ChEBI" id="CHEBI:15378"/>
        <dbReference type="ChEBI" id="CHEBI:30616"/>
        <dbReference type="ChEBI" id="CHEBI:57476"/>
        <dbReference type="ChEBI" id="CHEBI:57590"/>
        <dbReference type="ChEBI" id="CHEBI:456216"/>
        <dbReference type="EC" id="2.7.1.39"/>
    </reaction>
</comment>
<dbReference type="InterPro" id="IPR006204">
    <property type="entry name" value="GHMP_kinase_N_dom"/>
</dbReference>
<protein>
    <recommendedName>
        <fullName evidence="7 8">Homoserine kinase</fullName>
        <shortName evidence="7">HK</shortName>
        <shortName evidence="7">HSK</shortName>
        <ecNumber evidence="7 8">2.7.1.39</ecNumber>
    </recommendedName>
</protein>
<keyword evidence="6 7" id="KW-0067">ATP-binding</keyword>
<keyword evidence="2 7" id="KW-0808">Transferase</keyword>
<dbReference type="NCBIfam" id="TIGR00191">
    <property type="entry name" value="thrB"/>
    <property type="match status" value="1"/>
</dbReference>
<evidence type="ECO:0000313" key="12">
    <source>
        <dbReference type="Proteomes" id="UP001595387"/>
    </source>
</evidence>
<keyword evidence="1 7" id="KW-0028">Amino-acid biosynthesis</keyword>
<dbReference type="HAMAP" id="MF_00384">
    <property type="entry name" value="Homoser_kinase"/>
    <property type="match status" value="1"/>
</dbReference>
<dbReference type="PANTHER" id="PTHR20861:SF1">
    <property type="entry name" value="HOMOSERINE KINASE"/>
    <property type="match status" value="1"/>
</dbReference>
<comment type="caution">
    <text evidence="11">The sequence shown here is derived from an EMBL/GenBank/DDBJ whole genome shotgun (WGS) entry which is preliminary data.</text>
</comment>
<dbReference type="PIRSF" id="PIRSF000676">
    <property type="entry name" value="Homoser_kin"/>
    <property type="match status" value="1"/>
</dbReference>
<dbReference type="PRINTS" id="PR00958">
    <property type="entry name" value="HOMSERKINASE"/>
</dbReference>
<dbReference type="RefSeq" id="WP_390303176.1">
    <property type="nucleotide sequence ID" value="NZ_JBHRRZ010000006.1"/>
</dbReference>
<dbReference type="InterPro" id="IPR013750">
    <property type="entry name" value="GHMP_kinase_C_dom"/>
</dbReference>
<keyword evidence="5 7" id="KW-0418">Kinase</keyword>
<evidence type="ECO:0000256" key="4">
    <source>
        <dbReference type="ARBA" id="ARBA00022741"/>
    </source>
</evidence>
<dbReference type="GO" id="GO:0004413">
    <property type="term" value="F:homoserine kinase activity"/>
    <property type="evidence" value="ECO:0007669"/>
    <property type="project" value="UniProtKB-EC"/>
</dbReference>
<proteinExistence type="inferred from homology"/>